<evidence type="ECO:0000256" key="1">
    <source>
        <dbReference type="SAM" id="Coils"/>
    </source>
</evidence>
<proteinExistence type="predicted"/>
<feature type="compositionally biased region" description="Low complexity" evidence="2">
    <location>
        <begin position="382"/>
        <end position="392"/>
    </location>
</feature>
<name>A0ABN9VHG8_9DINO</name>
<reference evidence="3" key="1">
    <citation type="submission" date="2023-10" db="EMBL/GenBank/DDBJ databases">
        <authorList>
            <person name="Chen Y."/>
            <person name="Shah S."/>
            <person name="Dougan E. K."/>
            <person name="Thang M."/>
            <person name="Chan C."/>
        </authorList>
    </citation>
    <scope>NUCLEOTIDE SEQUENCE [LARGE SCALE GENOMIC DNA]</scope>
</reference>
<dbReference type="Proteomes" id="UP001189429">
    <property type="component" value="Unassembled WGS sequence"/>
</dbReference>
<comment type="caution">
    <text evidence="3">The sequence shown here is derived from an EMBL/GenBank/DDBJ whole genome shotgun (WGS) entry which is preliminary data.</text>
</comment>
<protein>
    <submittedName>
        <fullName evidence="3">Uncharacterized protein</fullName>
    </submittedName>
</protein>
<feature type="compositionally biased region" description="Low complexity" evidence="2">
    <location>
        <begin position="208"/>
        <end position="217"/>
    </location>
</feature>
<evidence type="ECO:0000256" key="2">
    <source>
        <dbReference type="SAM" id="MobiDB-lite"/>
    </source>
</evidence>
<keyword evidence="1" id="KW-0175">Coiled coil</keyword>
<feature type="region of interest" description="Disordered" evidence="2">
    <location>
        <begin position="423"/>
        <end position="467"/>
    </location>
</feature>
<accession>A0ABN9VHG8</accession>
<sequence length="609" mass="64066">MDRPPVLATFALSGPKKAAERTSFDVMVIEQVASSLAEAAAGLQKGLLEAGSGVAEAAAAVAAKTAEVEKVEVQTNQCKSELEQAQAQHQESEAVFQAAAAELKAHSAEAKRLAKARDAARVDLERLDAGPLAAFEALRLATSKSAAGALGEPSLEPGQPWSGKDAGGTQELWESFAQAMELEFIDIYQISSDEFSSSAAAGGEPELGSRSPASARAGRGRRLPERCSLTSQHDGEGSLAVGPGHGARREIDVQVLLADGRTIGLTNVSPEETVEHLIARIEQADPQRGFLVGPRGKVWAKRDLRGNLSPDVRLVHQGATLRPNSPIEDVRMQRGALLKLIPGTAVFMDTSYVSRPEAKRPWVPRASPELARQKPVWTPPDSARAASSRAQSPALHPLFLKDDAGAAGKPAAGAQRLLAEPPPAAEPHARHRREPSEARAGFAGCSRAPAASCGPRRRGARVSARSTSATSLSAVGRRCAVCLEAEAQHSAESKARQSRGLAGCCARTVILCSAGCSIADRELAAMVSPSACCSFAQYRLGLRGTTNAVGRPPWPRLALPQGSDFLRRSSGRRYREQCSALASYHGVGVMGPSPPRALALLPPAPYSLG</sequence>
<dbReference type="Gene3D" id="3.10.20.90">
    <property type="entry name" value="Phosphatidylinositol 3-kinase Catalytic Subunit, Chain A, domain 1"/>
    <property type="match status" value="1"/>
</dbReference>
<feature type="region of interest" description="Disordered" evidence="2">
    <location>
        <begin position="149"/>
        <end position="168"/>
    </location>
</feature>
<keyword evidence="4" id="KW-1185">Reference proteome</keyword>
<dbReference type="EMBL" id="CAUYUJ010017186">
    <property type="protein sequence ID" value="CAK0872668.1"/>
    <property type="molecule type" value="Genomic_DNA"/>
</dbReference>
<feature type="region of interest" description="Disordered" evidence="2">
    <location>
        <begin position="198"/>
        <end position="244"/>
    </location>
</feature>
<evidence type="ECO:0000313" key="4">
    <source>
        <dbReference type="Proteomes" id="UP001189429"/>
    </source>
</evidence>
<feature type="coiled-coil region" evidence="1">
    <location>
        <begin position="68"/>
        <end position="102"/>
    </location>
</feature>
<organism evidence="3 4">
    <name type="scientific">Prorocentrum cordatum</name>
    <dbReference type="NCBI Taxonomy" id="2364126"/>
    <lineage>
        <taxon>Eukaryota</taxon>
        <taxon>Sar</taxon>
        <taxon>Alveolata</taxon>
        <taxon>Dinophyceae</taxon>
        <taxon>Prorocentrales</taxon>
        <taxon>Prorocentraceae</taxon>
        <taxon>Prorocentrum</taxon>
    </lineage>
</organism>
<feature type="region of interest" description="Disordered" evidence="2">
    <location>
        <begin position="357"/>
        <end position="393"/>
    </location>
</feature>
<evidence type="ECO:0000313" key="3">
    <source>
        <dbReference type="EMBL" id="CAK0872668.1"/>
    </source>
</evidence>
<gene>
    <name evidence="3" type="ORF">PCOR1329_LOCUS58058</name>
</gene>